<dbReference type="AlphaFoldDB" id="A0A9D9EKT8"/>
<reference evidence="2" key="1">
    <citation type="submission" date="2020-10" db="EMBL/GenBank/DDBJ databases">
        <authorList>
            <person name="Gilroy R."/>
        </authorList>
    </citation>
    <scope>NUCLEOTIDE SEQUENCE</scope>
    <source>
        <strain evidence="2">D3-1215</strain>
    </source>
</reference>
<organism evidence="2 3">
    <name type="scientific">Candidatus Enterocola intestinipullorum</name>
    <dbReference type="NCBI Taxonomy" id="2840783"/>
    <lineage>
        <taxon>Bacteria</taxon>
        <taxon>Pseudomonadati</taxon>
        <taxon>Bacteroidota</taxon>
        <taxon>Bacteroidia</taxon>
        <taxon>Bacteroidales</taxon>
        <taxon>Candidatus Enterocola</taxon>
    </lineage>
</organism>
<accession>A0A9D9EKT8</accession>
<gene>
    <name evidence="2" type="ORF">IAC32_04520</name>
</gene>
<proteinExistence type="predicted"/>
<dbReference type="CDD" id="cd00093">
    <property type="entry name" value="HTH_XRE"/>
    <property type="match status" value="1"/>
</dbReference>
<evidence type="ECO:0000259" key="1">
    <source>
        <dbReference type="PROSITE" id="PS50943"/>
    </source>
</evidence>
<dbReference type="SMART" id="SM00530">
    <property type="entry name" value="HTH_XRE"/>
    <property type="match status" value="1"/>
</dbReference>
<feature type="domain" description="HTH cro/C1-type" evidence="1">
    <location>
        <begin position="69"/>
        <end position="114"/>
    </location>
</feature>
<dbReference type="SUPFAM" id="SSF47413">
    <property type="entry name" value="lambda repressor-like DNA-binding domains"/>
    <property type="match status" value="1"/>
</dbReference>
<dbReference type="Proteomes" id="UP000823637">
    <property type="component" value="Unassembled WGS sequence"/>
</dbReference>
<name>A0A9D9EKT8_9BACT</name>
<dbReference type="InterPro" id="IPR010982">
    <property type="entry name" value="Lambda_DNA-bd_dom_sf"/>
</dbReference>
<dbReference type="EMBL" id="JADIMR010000069">
    <property type="protein sequence ID" value="MBO8446994.1"/>
    <property type="molecule type" value="Genomic_DNA"/>
</dbReference>
<dbReference type="InterPro" id="IPR001387">
    <property type="entry name" value="Cro/C1-type_HTH"/>
</dbReference>
<evidence type="ECO:0000313" key="3">
    <source>
        <dbReference type="Proteomes" id="UP000823637"/>
    </source>
</evidence>
<dbReference type="Pfam" id="PF01381">
    <property type="entry name" value="HTH_3"/>
    <property type="match status" value="1"/>
</dbReference>
<dbReference type="PROSITE" id="PS50943">
    <property type="entry name" value="HTH_CROC1"/>
    <property type="match status" value="1"/>
</dbReference>
<reference evidence="2" key="2">
    <citation type="journal article" date="2021" name="PeerJ">
        <title>Extensive microbial diversity within the chicken gut microbiome revealed by metagenomics and culture.</title>
        <authorList>
            <person name="Gilroy R."/>
            <person name="Ravi A."/>
            <person name="Getino M."/>
            <person name="Pursley I."/>
            <person name="Horton D.L."/>
            <person name="Alikhan N.F."/>
            <person name="Baker D."/>
            <person name="Gharbi K."/>
            <person name="Hall N."/>
            <person name="Watson M."/>
            <person name="Adriaenssens E.M."/>
            <person name="Foster-Nyarko E."/>
            <person name="Jarju S."/>
            <person name="Secka A."/>
            <person name="Antonio M."/>
            <person name="Oren A."/>
            <person name="Chaudhuri R.R."/>
            <person name="La Ragione R."/>
            <person name="Hildebrand F."/>
            <person name="Pallen M.J."/>
        </authorList>
    </citation>
    <scope>NUCLEOTIDE SEQUENCE</scope>
    <source>
        <strain evidence="2">D3-1215</strain>
    </source>
</reference>
<protein>
    <submittedName>
        <fullName evidence="2">Helix-turn-helix transcriptional regulator</fullName>
    </submittedName>
</protein>
<dbReference type="Gene3D" id="1.10.260.40">
    <property type="entry name" value="lambda repressor-like DNA-binding domains"/>
    <property type="match status" value="1"/>
</dbReference>
<evidence type="ECO:0000313" key="2">
    <source>
        <dbReference type="EMBL" id="MBO8446994.1"/>
    </source>
</evidence>
<comment type="caution">
    <text evidence="2">The sequence shown here is derived from an EMBL/GenBank/DDBJ whole genome shotgun (WGS) entry which is preliminary data.</text>
</comment>
<sequence>MMLSIFTVSPMLPVKPITQPVPACTSGIILILHLLKTSIDVSEYEEEYYPVKQPSLVDMLKLRMYELELTQNKLSELLEVSPSRISDYLSGRAEPTLKVARKMSKKLNIDASIVQGV</sequence>
<dbReference type="GO" id="GO:0003677">
    <property type="term" value="F:DNA binding"/>
    <property type="evidence" value="ECO:0007669"/>
    <property type="project" value="InterPro"/>
</dbReference>